<dbReference type="GO" id="GO:0000045">
    <property type="term" value="P:autophagosome assembly"/>
    <property type="evidence" value="ECO:0007669"/>
    <property type="project" value="UniProtKB-UniRule"/>
</dbReference>
<dbReference type="GO" id="GO:0034517">
    <property type="term" value="P:ribophagy"/>
    <property type="evidence" value="ECO:0007669"/>
    <property type="project" value="TreeGrafter"/>
</dbReference>
<dbReference type="EMBL" id="JAQQWP010000004">
    <property type="protein sequence ID" value="KAK8121275.1"/>
    <property type="molecule type" value="Genomic_DNA"/>
</dbReference>
<evidence type="ECO:0000256" key="6">
    <source>
        <dbReference type="ARBA" id="ARBA00023054"/>
    </source>
</evidence>
<feature type="region of interest" description="Disordered" evidence="9">
    <location>
        <begin position="1022"/>
        <end position="1047"/>
    </location>
</feature>
<feature type="region of interest" description="Disordered" evidence="9">
    <location>
        <begin position="580"/>
        <end position="629"/>
    </location>
</feature>
<dbReference type="GO" id="GO:0034045">
    <property type="term" value="C:phagophore assembly site membrane"/>
    <property type="evidence" value="ECO:0007669"/>
    <property type="project" value="UniProtKB-SubCell"/>
</dbReference>
<dbReference type="SUPFAM" id="SSF57997">
    <property type="entry name" value="Tropomyosin"/>
    <property type="match status" value="1"/>
</dbReference>
<name>A0AAW0R206_9PEZI</name>
<dbReference type="PANTHER" id="PTHR13222">
    <property type="entry name" value="RB1-INDUCIBLE COILED-COIL"/>
    <property type="match status" value="1"/>
</dbReference>
<evidence type="ECO:0000256" key="8">
    <source>
        <dbReference type="SAM" id="Coils"/>
    </source>
</evidence>
<evidence type="ECO:0000256" key="1">
    <source>
        <dbReference type="ARBA" id="ARBA00009729"/>
    </source>
</evidence>
<feature type="domain" description="Autophagy protein ATG17-like" evidence="10">
    <location>
        <begin position="102"/>
        <end position="456"/>
    </location>
</feature>
<feature type="compositionally biased region" description="Low complexity" evidence="9">
    <location>
        <begin position="1296"/>
        <end position="1314"/>
    </location>
</feature>
<dbReference type="Gene3D" id="1.10.287.1490">
    <property type="match status" value="1"/>
</dbReference>
<keyword evidence="5 7" id="KW-0072">Autophagy</keyword>
<comment type="function">
    <text evidence="7">Involved in cytoplasm to vacuole transport (Cvt), pexophagy, mitophagy and nucleophagy. Recruits mitochondria for their selective degradation via autophagy (mitophagy) during starvation. Works as scaffold proteins that recruit ATG proteins to the pre-autophagosome (PAS), the site of vesicle/autophagosome formation. Required for the Cvt vesicles completion.</text>
</comment>
<feature type="region of interest" description="Disordered" evidence="9">
    <location>
        <begin position="1201"/>
        <end position="1220"/>
    </location>
</feature>
<organism evidence="12 13">
    <name type="scientific">Apiospora kogelbergensis</name>
    <dbReference type="NCBI Taxonomy" id="1337665"/>
    <lineage>
        <taxon>Eukaryota</taxon>
        <taxon>Fungi</taxon>
        <taxon>Dikarya</taxon>
        <taxon>Ascomycota</taxon>
        <taxon>Pezizomycotina</taxon>
        <taxon>Sordariomycetes</taxon>
        <taxon>Xylariomycetidae</taxon>
        <taxon>Amphisphaeriales</taxon>
        <taxon>Apiosporaceae</taxon>
        <taxon>Apiospora</taxon>
    </lineage>
</organism>
<accession>A0AAW0R206</accession>
<gene>
    <name evidence="12" type="ORF">PG999_005395</name>
</gene>
<feature type="region of interest" description="Disordered" evidence="9">
    <location>
        <begin position="783"/>
        <end position="817"/>
    </location>
</feature>
<keyword evidence="7" id="KW-0926">Vacuole</keyword>
<dbReference type="GO" id="GO:0005774">
    <property type="term" value="C:vacuolar membrane"/>
    <property type="evidence" value="ECO:0007669"/>
    <property type="project" value="UniProtKB-SubCell"/>
</dbReference>
<dbReference type="GO" id="GO:0060090">
    <property type="term" value="F:molecular adaptor activity"/>
    <property type="evidence" value="ECO:0007669"/>
    <property type="project" value="TreeGrafter"/>
</dbReference>
<evidence type="ECO:0000256" key="7">
    <source>
        <dbReference type="RuleBase" id="RU367075"/>
    </source>
</evidence>
<dbReference type="PANTHER" id="PTHR13222:SF1">
    <property type="entry name" value="RB1-INDUCIBLE COILED-COIL PROTEIN 1"/>
    <property type="match status" value="1"/>
</dbReference>
<keyword evidence="6 8" id="KW-0175">Coiled coil</keyword>
<feature type="region of interest" description="Disordered" evidence="9">
    <location>
        <begin position="1345"/>
        <end position="1425"/>
    </location>
</feature>
<dbReference type="InterPro" id="IPR040040">
    <property type="entry name" value="ATG11"/>
</dbReference>
<evidence type="ECO:0000313" key="12">
    <source>
        <dbReference type="EMBL" id="KAK8121275.1"/>
    </source>
</evidence>
<comment type="subcellular location">
    <subcellularLocation>
        <location evidence="7">Preautophagosomal structure membrane</location>
        <topology evidence="7">Peripheral membrane protein</topology>
    </subcellularLocation>
    <subcellularLocation>
        <location evidence="7">Vacuole membrane</location>
        <topology evidence="7">Peripheral membrane protein</topology>
    </subcellularLocation>
    <text evidence="7">During pexophagy, accumulates in the vacuolar membrane region, where the peroxisomes contact the vacuole.</text>
</comment>
<dbReference type="GO" id="GO:1903599">
    <property type="term" value="P:positive regulation of autophagy of mitochondrion"/>
    <property type="evidence" value="ECO:0007669"/>
    <property type="project" value="UniProtKB-UniRule"/>
</dbReference>
<feature type="compositionally biased region" description="Basic and acidic residues" evidence="9">
    <location>
        <begin position="1022"/>
        <end position="1034"/>
    </location>
</feature>
<dbReference type="Pfam" id="PF04108">
    <property type="entry name" value="ATG17_like"/>
    <property type="match status" value="1"/>
</dbReference>
<proteinExistence type="inferred from homology"/>
<dbReference type="GO" id="GO:0034727">
    <property type="term" value="P:piecemeal microautophagy of the nucleus"/>
    <property type="evidence" value="ECO:0007669"/>
    <property type="project" value="TreeGrafter"/>
</dbReference>
<comment type="subunit">
    <text evidence="7">Homodimer.</text>
</comment>
<evidence type="ECO:0000313" key="13">
    <source>
        <dbReference type="Proteomes" id="UP001392437"/>
    </source>
</evidence>
<dbReference type="GO" id="GO:0019901">
    <property type="term" value="F:protein kinase binding"/>
    <property type="evidence" value="ECO:0007669"/>
    <property type="project" value="TreeGrafter"/>
</dbReference>
<dbReference type="Pfam" id="PF10377">
    <property type="entry name" value="ATG11"/>
    <property type="match status" value="1"/>
</dbReference>
<dbReference type="InterPro" id="IPR045326">
    <property type="entry name" value="ATG17-like_dom"/>
</dbReference>
<sequence length="1440" mass="161437">MATRTQVLIAHTGQRLQVDISQFANLDDFKSWVAQQSAIPVQNIVALTPHGKTVKLQTLQTDKEAYIFDLRIIQASTPGTPTSLVSQEPLPKRLNIPAAPNSLTDTRSLQSWHELFKSRRDWALTVVEDCSAMAEATQARHSEMDVMVKCLDAAVANLDTAVRPIEPKYNELKDWVTPTQEEYNSLAENWERLLEIARSVSISPAMVRFMTGRETRKSRQTTLEDLIDLDTTRKAGKLANTSLRKFNSKISELDKTAANLFDGCDNLFQEFEKVMARSALQRGNECMQLLEDIEAVAKKVETDYETTLGYSSSTRDFAQASKTAANHTERLLPSIRTRAQEMDEMLRYATKARNDLASGSLDFMRTIAEITALHSSVKTQMTLINQGEEEMTTFDYLRLIQHLPFMYASFVAEAIRRREWQDKVKADSSTLANEMALFQDEELKRRRKFQKVVGNTYGPDKNDSVIALEVNLLGDEDTWPAVTKRELEDFMIEAQQQRVDDNMIEEVAKIVKELNSPTKQQSKRLKAFKNGSVHEAALGRSGLMIRGDDDLFRTLQDDKVKLENKLKTAESRVRRLEGLLHRQSAESRPSIGSLFQPGGQQEHNDSAVSLKSPRASESRRGSGTSEANGALLNRIAQLEGELKAEQGQSAQLKEAAARTKEIEGQMDEVNSTKRDLLGNMEALKREFMEERKSLEDEIKALKARLEETEDEIEHFGESRENEKVTYDDKLRSLEDEVERLTREKQDEALKTQGQVEYLRNEARIQIERNEELERQLQAARENVKDLTSRAETSEQSSQLHARTLRDLHGQMSPRDRVPEDINDLMEAVTNKSSEMLTKFMSLEEDMSILKTELEAAQHNMHDTKAELSTAQDTLSAEETTRMKLRESLDEEKAKSATLEGELKQSRDELSELRRKMTEGESGSETLRSELENAEKRVAELTESLASRQSQVGSLEEEARMYQEKLKSSEARFTSLNQRFEGRNDRTKDITQRLYTHNERLCRLLERLGFSVTRKDEEFAIQRIPRSERTARDPNDSSDPSSSVRRSVSWATAPMASSTDLKLMFWMNADDGDTEASQYQSFVKGPGFFDIDVFAETLYRRVKEAEHTARKMTRDARSYRERAHAAVKDSHDKIAFRHFKEGDLALFLPTRNQSTGAWAAFNVGCPHFFLREQESHRLRQREWLVARITRVQERVVDLSKSLSSTAAQLPPSETDSVNTGDEFDNPFDLSDGLRWWLIDAIEDKAGAPSTPGLGKSTVATNNVEARADMHTHQARTGGSKLLSAGGDNSKMKAVSKTLSESLKTRRSSSGSSTRKNLPFAGGAGAGAAKSSALTSETNSLRAVPIAGGQASEAGQSVPGGSPSKMRQEGGSSKTSLSNVEASNADGGPGGNANEKAMEPPPPPTPTLHRDASNASSANAEGRDQSVVWDELWSLDVSYPGQ</sequence>
<comment type="caution">
    <text evidence="12">The sequence shown here is derived from an EMBL/GenBank/DDBJ whole genome shotgun (WGS) entry which is preliminary data.</text>
</comment>
<dbReference type="GO" id="GO:1990316">
    <property type="term" value="C:Atg1/ULK1 kinase complex"/>
    <property type="evidence" value="ECO:0007669"/>
    <property type="project" value="TreeGrafter"/>
</dbReference>
<evidence type="ECO:0000256" key="5">
    <source>
        <dbReference type="ARBA" id="ARBA00023006"/>
    </source>
</evidence>
<evidence type="ECO:0000256" key="2">
    <source>
        <dbReference type="ARBA" id="ARBA00013804"/>
    </source>
</evidence>
<feature type="compositionally biased region" description="Polar residues" evidence="9">
    <location>
        <begin position="598"/>
        <end position="609"/>
    </location>
</feature>
<feature type="compositionally biased region" description="Basic and acidic residues" evidence="9">
    <location>
        <begin position="783"/>
        <end position="792"/>
    </location>
</feature>
<feature type="coiled-coil region" evidence="8">
    <location>
        <begin position="1094"/>
        <end position="1121"/>
    </location>
</feature>
<feature type="compositionally biased region" description="Low complexity" evidence="9">
    <location>
        <begin position="1036"/>
        <end position="1047"/>
    </location>
</feature>
<dbReference type="GO" id="GO:0061709">
    <property type="term" value="P:reticulophagy"/>
    <property type="evidence" value="ECO:0007669"/>
    <property type="project" value="TreeGrafter"/>
</dbReference>
<feature type="region of interest" description="Disordered" evidence="9">
    <location>
        <begin position="1269"/>
        <end position="1331"/>
    </location>
</feature>
<evidence type="ECO:0000259" key="10">
    <source>
        <dbReference type="Pfam" id="PF04108"/>
    </source>
</evidence>
<protein>
    <recommendedName>
        <fullName evidence="2 7">Autophagy-related protein 11</fullName>
    </recommendedName>
</protein>
<evidence type="ECO:0000259" key="11">
    <source>
        <dbReference type="Pfam" id="PF10377"/>
    </source>
</evidence>
<feature type="compositionally biased region" description="Polar residues" evidence="9">
    <location>
        <begin position="1201"/>
        <end position="1218"/>
    </location>
</feature>
<reference evidence="12 13" key="1">
    <citation type="submission" date="2023-01" db="EMBL/GenBank/DDBJ databases">
        <title>Analysis of 21 Apiospora genomes using comparative genomics revels a genus with tremendous synthesis potential of carbohydrate active enzymes and secondary metabolites.</title>
        <authorList>
            <person name="Sorensen T."/>
        </authorList>
    </citation>
    <scope>NUCLEOTIDE SEQUENCE [LARGE SCALE GENOMIC DNA]</scope>
    <source>
        <strain evidence="12 13">CBS 117206</strain>
    </source>
</reference>
<dbReference type="GO" id="GO:0000422">
    <property type="term" value="P:autophagy of mitochondrion"/>
    <property type="evidence" value="ECO:0007669"/>
    <property type="project" value="TreeGrafter"/>
</dbReference>
<comment type="similarity">
    <text evidence="1 7">Belongs to the ATG11 family.</text>
</comment>
<keyword evidence="13" id="KW-1185">Reference proteome</keyword>
<feature type="compositionally biased region" description="Polar residues" evidence="9">
    <location>
        <begin position="1368"/>
        <end position="1380"/>
    </location>
</feature>
<feature type="region of interest" description="Disordered" evidence="9">
    <location>
        <begin position="887"/>
        <end position="928"/>
    </location>
</feature>
<feature type="domain" description="Autophagy-related protein 11 C-terminal" evidence="11">
    <location>
        <begin position="1095"/>
        <end position="1240"/>
    </location>
</feature>
<evidence type="ECO:0000256" key="3">
    <source>
        <dbReference type="ARBA" id="ARBA00022448"/>
    </source>
</evidence>
<evidence type="ECO:0000256" key="9">
    <source>
        <dbReference type="SAM" id="MobiDB-lite"/>
    </source>
</evidence>
<feature type="compositionally biased region" description="Basic and acidic residues" evidence="9">
    <location>
        <begin position="887"/>
        <end position="918"/>
    </location>
</feature>
<feature type="compositionally biased region" description="Basic and acidic residues" evidence="9">
    <location>
        <begin position="803"/>
        <end position="817"/>
    </location>
</feature>
<keyword evidence="7" id="KW-0472">Membrane</keyword>
<keyword evidence="4 7" id="KW-0653">Protein transport</keyword>
<keyword evidence="3 7" id="KW-0813">Transport</keyword>
<dbReference type="GO" id="GO:0015031">
    <property type="term" value="P:protein transport"/>
    <property type="evidence" value="ECO:0007669"/>
    <property type="project" value="UniProtKB-KW"/>
</dbReference>
<evidence type="ECO:0000256" key="4">
    <source>
        <dbReference type="ARBA" id="ARBA00022927"/>
    </source>
</evidence>
<dbReference type="InterPro" id="IPR019460">
    <property type="entry name" value="Atg11_C"/>
</dbReference>
<dbReference type="Proteomes" id="UP001392437">
    <property type="component" value="Unassembled WGS sequence"/>
</dbReference>